<protein>
    <submittedName>
        <fullName evidence="1">Uncharacterized protein</fullName>
    </submittedName>
</protein>
<sequence length="163" mass="18597">MGDGLSFFQKRGFKNVDNTFGFRNWRMLKTHAACVDRVQKTKEKIPIVHKIRVKSEQQYLNHSSFAKVWPCEVSYPIPFFQYPSGLSYQALVRSEGVNTIVKTPPNDEEAVKKGSELGALGDLYRYISESLRSLELMQKNKVMEMGSVGGSEYRACHRVTNLV</sequence>
<name>A0A168SH07_ABSGL</name>
<organism evidence="1">
    <name type="scientific">Absidia glauca</name>
    <name type="common">Pin mould</name>
    <dbReference type="NCBI Taxonomy" id="4829"/>
    <lineage>
        <taxon>Eukaryota</taxon>
        <taxon>Fungi</taxon>
        <taxon>Fungi incertae sedis</taxon>
        <taxon>Mucoromycota</taxon>
        <taxon>Mucoromycotina</taxon>
        <taxon>Mucoromycetes</taxon>
        <taxon>Mucorales</taxon>
        <taxon>Cunninghamellaceae</taxon>
        <taxon>Absidia</taxon>
    </lineage>
</organism>
<accession>A0A168SH07</accession>
<evidence type="ECO:0000313" key="2">
    <source>
        <dbReference type="Proteomes" id="UP000078561"/>
    </source>
</evidence>
<gene>
    <name evidence="1" type="primary">ABSGL_14083.1 scaffold 14385</name>
</gene>
<reference evidence="1" key="1">
    <citation type="submission" date="2016-04" db="EMBL/GenBank/DDBJ databases">
        <authorList>
            <person name="Evans L.H."/>
            <person name="Alamgir A."/>
            <person name="Owens N."/>
            <person name="Weber N.D."/>
            <person name="Virtaneva K."/>
            <person name="Barbian K."/>
            <person name="Babar A."/>
            <person name="Rosenke K."/>
        </authorList>
    </citation>
    <scope>NUCLEOTIDE SEQUENCE [LARGE SCALE GENOMIC DNA]</scope>
    <source>
        <strain evidence="1">CBS 101.48</strain>
    </source>
</reference>
<dbReference type="AlphaFoldDB" id="A0A168SH07"/>
<proteinExistence type="predicted"/>
<dbReference type="InParanoid" id="A0A168SH07"/>
<dbReference type="Proteomes" id="UP000078561">
    <property type="component" value="Unassembled WGS sequence"/>
</dbReference>
<dbReference type="EMBL" id="LT554895">
    <property type="protein sequence ID" value="SAM08420.1"/>
    <property type="molecule type" value="Genomic_DNA"/>
</dbReference>
<keyword evidence="2" id="KW-1185">Reference proteome</keyword>
<evidence type="ECO:0000313" key="1">
    <source>
        <dbReference type="EMBL" id="SAM08420.1"/>
    </source>
</evidence>